<name>A0A2Z7AHM1_9LAMI</name>
<feature type="compositionally biased region" description="Polar residues" evidence="1">
    <location>
        <begin position="74"/>
        <end position="86"/>
    </location>
</feature>
<keyword evidence="3" id="KW-1185">Reference proteome</keyword>
<reference evidence="2 3" key="1">
    <citation type="journal article" date="2015" name="Proc. Natl. Acad. Sci. U.S.A.">
        <title>The resurrection genome of Boea hygrometrica: A blueprint for survival of dehydration.</title>
        <authorList>
            <person name="Xiao L."/>
            <person name="Yang G."/>
            <person name="Zhang L."/>
            <person name="Yang X."/>
            <person name="Zhao S."/>
            <person name="Ji Z."/>
            <person name="Zhou Q."/>
            <person name="Hu M."/>
            <person name="Wang Y."/>
            <person name="Chen M."/>
            <person name="Xu Y."/>
            <person name="Jin H."/>
            <person name="Xiao X."/>
            <person name="Hu G."/>
            <person name="Bao F."/>
            <person name="Hu Y."/>
            <person name="Wan P."/>
            <person name="Li L."/>
            <person name="Deng X."/>
            <person name="Kuang T."/>
            <person name="Xiang C."/>
            <person name="Zhu J.K."/>
            <person name="Oliver M.J."/>
            <person name="He Y."/>
        </authorList>
    </citation>
    <scope>NUCLEOTIDE SEQUENCE [LARGE SCALE GENOMIC DNA]</scope>
    <source>
        <strain evidence="3">cv. XS01</strain>
    </source>
</reference>
<protein>
    <submittedName>
        <fullName evidence="2">SET and MYND domain-containing protein</fullName>
    </submittedName>
</protein>
<proteinExistence type="predicted"/>
<sequence length="313" mass="34555">MSDEFEVVIPGSEERAHLPPRDERMGKAAMLKDLEEDEAGASRAAVLPTKVAKKRKSSTPAEKEARCQRKKIGASSSGAQPKQTTEGGRAPTPPMQTTEELPELPPVITIAEAYSPSKNKGPGRVPPLDLLEDSLVVSPSRAVATRRWLGGEVIKRLTRAHRAVNDTRQSFNEAIGQHSELVVRLEELEAIRAQEKRVAGAEKEVLEAQLAAESVARASEEETIRFDLDAVLAKKTTIEVELEETKARAQEEAERLRSEAFRAKGYAEEEHQTSFLNLKKALMDMADEEAAEEEEEEEEEEDDEADATPPELP</sequence>
<dbReference type="AlphaFoldDB" id="A0A2Z7AHM1"/>
<gene>
    <name evidence="2" type="ORF">F511_15012</name>
</gene>
<organism evidence="2 3">
    <name type="scientific">Dorcoceras hygrometricum</name>
    <dbReference type="NCBI Taxonomy" id="472368"/>
    <lineage>
        <taxon>Eukaryota</taxon>
        <taxon>Viridiplantae</taxon>
        <taxon>Streptophyta</taxon>
        <taxon>Embryophyta</taxon>
        <taxon>Tracheophyta</taxon>
        <taxon>Spermatophyta</taxon>
        <taxon>Magnoliopsida</taxon>
        <taxon>eudicotyledons</taxon>
        <taxon>Gunneridae</taxon>
        <taxon>Pentapetalae</taxon>
        <taxon>asterids</taxon>
        <taxon>lamiids</taxon>
        <taxon>Lamiales</taxon>
        <taxon>Gesneriaceae</taxon>
        <taxon>Didymocarpoideae</taxon>
        <taxon>Trichosporeae</taxon>
        <taxon>Loxocarpinae</taxon>
        <taxon>Dorcoceras</taxon>
    </lineage>
</organism>
<evidence type="ECO:0000313" key="3">
    <source>
        <dbReference type="Proteomes" id="UP000250235"/>
    </source>
</evidence>
<dbReference type="EMBL" id="KV017210">
    <property type="protein sequence ID" value="KZV18774.1"/>
    <property type="molecule type" value="Genomic_DNA"/>
</dbReference>
<evidence type="ECO:0000256" key="1">
    <source>
        <dbReference type="SAM" id="MobiDB-lite"/>
    </source>
</evidence>
<dbReference type="Proteomes" id="UP000250235">
    <property type="component" value="Unassembled WGS sequence"/>
</dbReference>
<feature type="region of interest" description="Disordered" evidence="1">
    <location>
        <begin position="264"/>
        <end position="313"/>
    </location>
</feature>
<accession>A0A2Z7AHM1</accession>
<evidence type="ECO:0000313" key="2">
    <source>
        <dbReference type="EMBL" id="KZV18774.1"/>
    </source>
</evidence>
<feature type="compositionally biased region" description="Acidic residues" evidence="1">
    <location>
        <begin position="285"/>
        <end position="306"/>
    </location>
</feature>
<feature type="compositionally biased region" description="Basic and acidic residues" evidence="1">
    <location>
        <begin position="12"/>
        <end position="33"/>
    </location>
</feature>
<feature type="region of interest" description="Disordered" evidence="1">
    <location>
        <begin position="1"/>
        <end position="104"/>
    </location>
</feature>